<protein>
    <submittedName>
        <fullName evidence="1">Uncharacterized protein</fullName>
    </submittedName>
</protein>
<reference evidence="1" key="1">
    <citation type="submission" date="2023-06" db="EMBL/GenBank/DDBJ databases">
        <title>Genomic of Agaribacillus aureum.</title>
        <authorList>
            <person name="Wang G."/>
        </authorList>
    </citation>
    <scope>NUCLEOTIDE SEQUENCE</scope>
    <source>
        <strain evidence="1">BMA12</strain>
    </source>
</reference>
<proteinExistence type="predicted"/>
<organism evidence="1 2">
    <name type="scientific">Agaribacillus aureus</name>
    <dbReference type="NCBI Taxonomy" id="3051825"/>
    <lineage>
        <taxon>Bacteria</taxon>
        <taxon>Pseudomonadati</taxon>
        <taxon>Bacteroidota</taxon>
        <taxon>Cytophagia</taxon>
        <taxon>Cytophagales</taxon>
        <taxon>Splendidivirgaceae</taxon>
        <taxon>Agaribacillus</taxon>
    </lineage>
</organism>
<evidence type="ECO:0000313" key="1">
    <source>
        <dbReference type="EMBL" id="MDN5215277.1"/>
    </source>
</evidence>
<dbReference type="RefSeq" id="WP_346760614.1">
    <property type="nucleotide sequence ID" value="NZ_JAUJEB010000006.1"/>
</dbReference>
<gene>
    <name evidence="1" type="ORF">QQ020_24575</name>
</gene>
<sequence length="66" mass="7766">MFNFFRTVRPLLSEKVNEILGDHKEKNKLLEAIYKLREGDESAAFQYDGKKYTLRSVREQSIKKAS</sequence>
<comment type="caution">
    <text evidence="1">The sequence shown here is derived from an EMBL/GenBank/DDBJ whole genome shotgun (WGS) entry which is preliminary data.</text>
</comment>
<dbReference type="EMBL" id="JAUJEB010000006">
    <property type="protein sequence ID" value="MDN5215277.1"/>
    <property type="molecule type" value="Genomic_DNA"/>
</dbReference>
<keyword evidence="2" id="KW-1185">Reference proteome</keyword>
<name>A0ABT8LBX2_9BACT</name>
<dbReference type="Proteomes" id="UP001172083">
    <property type="component" value="Unassembled WGS sequence"/>
</dbReference>
<accession>A0ABT8LBX2</accession>
<evidence type="ECO:0000313" key="2">
    <source>
        <dbReference type="Proteomes" id="UP001172083"/>
    </source>
</evidence>